<dbReference type="EMBL" id="VEVQ02000007">
    <property type="protein sequence ID" value="NHN26493.1"/>
    <property type="molecule type" value="Genomic_DNA"/>
</dbReference>
<reference evidence="1 2" key="3">
    <citation type="submission" date="2020-02" db="EMBL/GenBank/DDBJ databases">
        <title>Flavobacterium profundi sp. nov., isolated from a deep-sea seamount.</title>
        <authorList>
            <person name="Zhang D.-C."/>
        </authorList>
    </citation>
    <scope>NUCLEOTIDE SEQUENCE [LARGE SCALE GENOMIC DNA]</scope>
    <source>
        <strain evidence="1 2">EC11</strain>
    </source>
</reference>
<reference evidence="2" key="1">
    <citation type="submission" date="2019-05" db="EMBL/GenBank/DDBJ databases">
        <title>Flavobacterium profundi sp. nov., isolated from a deep-sea seamount.</title>
        <authorList>
            <person name="Zhang D.-C."/>
        </authorList>
    </citation>
    <scope>NUCLEOTIDE SEQUENCE [LARGE SCALE GENOMIC DNA]</scope>
    <source>
        <strain evidence="2">EC11</strain>
    </source>
</reference>
<proteinExistence type="predicted"/>
<accession>A0ABX0ISI4</accession>
<protein>
    <recommendedName>
        <fullName evidence="3">Lipoprotein</fullName>
    </recommendedName>
</protein>
<reference evidence="1 2" key="2">
    <citation type="submission" date="2019-05" db="EMBL/GenBank/DDBJ databases">
        <authorList>
            <person name="Lianzixin W."/>
        </authorList>
    </citation>
    <scope>NUCLEOTIDE SEQUENCE [LARGE SCALE GENOMIC DNA]</scope>
    <source>
        <strain evidence="1 2">EC11</strain>
    </source>
</reference>
<name>A0ABX0ISI4_9FLAO</name>
<gene>
    <name evidence="1" type="ORF">FIA58_012475</name>
</gene>
<evidence type="ECO:0000313" key="2">
    <source>
        <dbReference type="Proteomes" id="UP000817854"/>
    </source>
</evidence>
<evidence type="ECO:0000313" key="1">
    <source>
        <dbReference type="EMBL" id="NHN26493.1"/>
    </source>
</evidence>
<dbReference type="Proteomes" id="UP000817854">
    <property type="component" value="Unassembled WGS sequence"/>
</dbReference>
<organism evidence="1 2">
    <name type="scientific">Flavobacterium jejuense</name>
    <dbReference type="NCBI Taxonomy" id="1544455"/>
    <lineage>
        <taxon>Bacteria</taxon>
        <taxon>Pseudomonadati</taxon>
        <taxon>Bacteroidota</taxon>
        <taxon>Flavobacteriia</taxon>
        <taxon>Flavobacteriales</taxon>
        <taxon>Flavobacteriaceae</taxon>
        <taxon>Flavobacterium</taxon>
    </lineage>
</organism>
<sequence length="142" mass="16287">MTKKLLLLFPFLFLSCQETNQAPPKTQQEQIQSFYAQEDTILPDDIEEITEVEKKTYHVDSKYEYNYRTGISDHYEYNYNIIGTDSLGNVIKGNVNVNRKGGAGKITNAKGEEKDVFVKWIYNGKLVGKDADSLAYEFVVEK</sequence>
<comment type="caution">
    <text evidence="1">The sequence shown here is derived from an EMBL/GenBank/DDBJ whole genome shotgun (WGS) entry which is preliminary data.</text>
</comment>
<dbReference type="PROSITE" id="PS51257">
    <property type="entry name" value="PROKAR_LIPOPROTEIN"/>
    <property type="match status" value="1"/>
</dbReference>
<keyword evidence="2" id="KW-1185">Reference proteome</keyword>
<dbReference type="RefSeq" id="WP_140962815.1">
    <property type="nucleotide sequence ID" value="NZ_VEVQ02000007.1"/>
</dbReference>
<evidence type="ECO:0008006" key="3">
    <source>
        <dbReference type="Google" id="ProtNLM"/>
    </source>
</evidence>